<dbReference type="PANTHER" id="PTHR23327:SF42">
    <property type="entry name" value="LON PEPTIDASE N-TERMINAL DOMAIN AND RING FINGER PROTEIN C14F5.10C"/>
    <property type="match status" value="1"/>
</dbReference>
<keyword evidence="1" id="KW-0479">Metal-binding</keyword>
<dbReference type="SMART" id="SM00184">
    <property type="entry name" value="RING"/>
    <property type="match status" value="2"/>
</dbReference>
<dbReference type="GO" id="GO:0008270">
    <property type="term" value="F:zinc ion binding"/>
    <property type="evidence" value="ECO:0007669"/>
    <property type="project" value="UniProtKB-KW"/>
</dbReference>
<accession>A0A9X0ATU8</accession>
<evidence type="ECO:0000256" key="1">
    <source>
        <dbReference type="ARBA" id="ARBA00022723"/>
    </source>
</evidence>
<dbReference type="SUPFAM" id="SSF88697">
    <property type="entry name" value="PUA domain-like"/>
    <property type="match status" value="1"/>
</dbReference>
<dbReference type="InterPro" id="IPR018957">
    <property type="entry name" value="Znf_C3HC4_RING-type"/>
</dbReference>
<protein>
    <recommendedName>
        <fullName evidence="5">RING-type domain-containing protein</fullName>
    </recommendedName>
</protein>
<dbReference type="Pfam" id="PF02190">
    <property type="entry name" value="LON_substr_bdg"/>
    <property type="match status" value="1"/>
</dbReference>
<dbReference type="SUPFAM" id="SSF57850">
    <property type="entry name" value="RING/U-box"/>
    <property type="match status" value="2"/>
</dbReference>
<dbReference type="Proteomes" id="UP001152300">
    <property type="component" value="Unassembled WGS sequence"/>
</dbReference>
<keyword evidence="3" id="KW-0862">Zinc</keyword>
<comment type="caution">
    <text evidence="6">The sequence shown here is derived from an EMBL/GenBank/DDBJ whole genome shotgun (WGS) entry which is preliminary data.</text>
</comment>
<dbReference type="Gene3D" id="3.30.40.10">
    <property type="entry name" value="Zinc/RING finger domain, C3HC4 (zinc finger)"/>
    <property type="match status" value="2"/>
</dbReference>
<gene>
    <name evidence="6" type="ORF">OCU04_002476</name>
</gene>
<evidence type="ECO:0000256" key="3">
    <source>
        <dbReference type="ARBA" id="ARBA00022833"/>
    </source>
</evidence>
<evidence type="ECO:0000256" key="4">
    <source>
        <dbReference type="PROSITE-ProRule" id="PRU00175"/>
    </source>
</evidence>
<dbReference type="InterPro" id="IPR003111">
    <property type="entry name" value="Lon_prtase_N"/>
</dbReference>
<feature type="domain" description="RING-type" evidence="5">
    <location>
        <begin position="233"/>
        <end position="283"/>
    </location>
</feature>
<dbReference type="AlphaFoldDB" id="A0A9X0ATU8"/>
<evidence type="ECO:0000313" key="7">
    <source>
        <dbReference type="Proteomes" id="UP001152300"/>
    </source>
</evidence>
<dbReference type="InterPro" id="IPR027370">
    <property type="entry name" value="Znf-RING_euk"/>
</dbReference>
<sequence>MVMTRCLLTLLNYIPSETFLETPNLINGHKEISPHIAPLHPFTGWDAREIVRLVQCPLCSKILHEPVTLPCGNTICRACIPRDSLWRLSTTLRLSYVNSNRDWRFTCPLPTCGQEHTGGDTSPNPDLKIVINAFDTETTRHRNVPKLAWILLKLNGFDPLSKQVLTSLLGECRSGCVGGKITAIYLMANMGKLPYNSDAFYKPYSCTMETCRSLDADLLERLKESIKPAFSCCQLCQDWFLDPVTAGCGHSTCRTCLQELLDLENVISRTSVADAKKGCPSCRQTLFVPPACTPDVAPTNILLDKLLNRFFPEELAIRRAEAEDKTRIGTTGTDLSLFIGTVCFPTQRRKLNIWQPNYILMIENLQHLRWKKRLFGMLFPNPGGIPQGDLGAVPFREYGTLVHMTHIERRGDSTYDIEVKGLSCFRVLQHGMFHLYPIGKVEWLYDIGVAAEEALEIRENVPPPAIITTHLNEEDFLDTQITDTLTVQDLDTMSTVAILKVSIDFYLAMDRDSTEEDQKRNRARYGPIPLDSKYLWDPVKFPWWLTSALEISDVEKCKMLRETSIRGRLKLCAKWALEEKKFRQHRDIWLGSKVEVGNWYCLDAWVCSVTGHF</sequence>
<keyword evidence="2 4" id="KW-0863">Zinc-finger</keyword>
<organism evidence="6 7">
    <name type="scientific">Sclerotinia nivalis</name>
    <dbReference type="NCBI Taxonomy" id="352851"/>
    <lineage>
        <taxon>Eukaryota</taxon>
        <taxon>Fungi</taxon>
        <taxon>Dikarya</taxon>
        <taxon>Ascomycota</taxon>
        <taxon>Pezizomycotina</taxon>
        <taxon>Leotiomycetes</taxon>
        <taxon>Helotiales</taxon>
        <taxon>Sclerotiniaceae</taxon>
        <taxon>Sclerotinia</taxon>
    </lineage>
</organism>
<dbReference type="OrthoDB" id="264917at2759"/>
<dbReference type="Pfam" id="PF00097">
    <property type="entry name" value="zf-C3HC4"/>
    <property type="match status" value="1"/>
</dbReference>
<dbReference type="InterPro" id="IPR013083">
    <property type="entry name" value="Znf_RING/FYVE/PHD"/>
</dbReference>
<dbReference type="PROSITE" id="PS50089">
    <property type="entry name" value="ZF_RING_2"/>
    <property type="match status" value="1"/>
</dbReference>
<dbReference type="SMART" id="SM00464">
    <property type="entry name" value="LON"/>
    <property type="match status" value="1"/>
</dbReference>
<evidence type="ECO:0000259" key="5">
    <source>
        <dbReference type="PROSITE" id="PS50089"/>
    </source>
</evidence>
<dbReference type="PANTHER" id="PTHR23327">
    <property type="entry name" value="RING FINGER PROTEIN 127"/>
    <property type="match status" value="1"/>
</dbReference>
<dbReference type="InterPro" id="IPR015947">
    <property type="entry name" value="PUA-like_sf"/>
</dbReference>
<reference evidence="6" key="1">
    <citation type="submission" date="2022-11" db="EMBL/GenBank/DDBJ databases">
        <title>Genome Resource of Sclerotinia nivalis Strain SnTB1, a Plant Pathogen Isolated from American Ginseng.</title>
        <authorList>
            <person name="Fan S."/>
        </authorList>
    </citation>
    <scope>NUCLEOTIDE SEQUENCE</scope>
    <source>
        <strain evidence="6">SnTB1</strain>
    </source>
</reference>
<dbReference type="Pfam" id="PF13445">
    <property type="entry name" value="zf-RING_UBOX"/>
    <property type="match status" value="1"/>
</dbReference>
<evidence type="ECO:0000256" key="2">
    <source>
        <dbReference type="ARBA" id="ARBA00022771"/>
    </source>
</evidence>
<dbReference type="InterPro" id="IPR046336">
    <property type="entry name" value="Lon_prtase_N_sf"/>
</dbReference>
<proteinExistence type="predicted"/>
<dbReference type="InterPro" id="IPR001841">
    <property type="entry name" value="Znf_RING"/>
</dbReference>
<dbReference type="Gene3D" id="2.30.130.40">
    <property type="entry name" value="LON domain-like"/>
    <property type="match status" value="1"/>
</dbReference>
<name>A0A9X0ATU8_9HELO</name>
<dbReference type="EMBL" id="JAPEIS010000002">
    <property type="protein sequence ID" value="KAJ8068780.1"/>
    <property type="molecule type" value="Genomic_DNA"/>
</dbReference>
<evidence type="ECO:0000313" key="6">
    <source>
        <dbReference type="EMBL" id="KAJ8068780.1"/>
    </source>
</evidence>
<keyword evidence="7" id="KW-1185">Reference proteome</keyword>